<reference evidence="2" key="1">
    <citation type="submission" date="2020-10" db="EMBL/GenBank/DDBJ databases">
        <authorList>
            <person name="Sedaghatjoo S."/>
        </authorList>
    </citation>
    <scope>NUCLEOTIDE SEQUENCE</scope>
    <source>
        <strain evidence="2">AZH3</strain>
    </source>
</reference>
<dbReference type="EMBL" id="CAJHJG010005124">
    <property type="protein sequence ID" value="CAD6947727.1"/>
    <property type="molecule type" value="Genomic_DNA"/>
</dbReference>
<feature type="compositionally biased region" description="Acidic residues" evidence="1">
    <location>
        <begin position="41"/>
        <end position="50"/>
    </location>
</feature>
<name>A0ABN7J8A6_9BASI</name>
<keyword evidence="3" id="KW-1185">Reference proteome</keyword>
<comment type="caution">
    <text evidence="2">The sequence shown here is derived from an EMBL/GenBank/DDBJ whole genome shotgun (WGS) entry which is preliminary data.</text>
</comment>
<accession>A0ABN7J8A6</accession>
<feature type="compositionally biased region" description="Polar residues" evidence="1">
    <location>
        <begin position="1"/>
        <end position="19"/>
    </location>
</feature>
<organism evidence="2 3">
    <name type="scientific">Tilletia caries</name>
    <name type="common">wheat bunt fungus</name>
    <dbReference type="NCBI Taxonomy" id="13290"/>
    <lineage>
        <taxon>Eukaryota</taxon>
        <taxon>Fungi</taxon>
        <taxon>Dikarya</taxon>
        <taxon>Basidiomycota</taxon>
        <taxon>Ustilaginomycotina</taxon>
        <taxon>Exobasidiomycetes</taxon>
        <taxon>Tilletiales</taxon>
        <taxon>Tilletiaceae</taxon>
        <taxon>Tilletia</taxon>
    </lineage>
</organism>
<dbReference type="Proteomes" id="UP000836402">
    <property type="component" value="Unassembled WGS sequence"/>
</dbReference>
<gene>
    <name evidence="2" type="ORF">JKIAZH3_G9840</name>
</gene>
<evidence type="ECO:0000313" key="2">
    <source>
        <dbReference type="EMBL" id="CAD6947727.1"/>
    </source>
</evidence>
<evidence type="ECO:0000256" key="1">
    <source>
        <dbReference type="SAM" id="MobiDB-lite"/>
    </source>
</evidence>
<sequence length="260" mass="29178">MSSKTFFAHSRSPSSSPDLTESEKSLGSAFLSGRRGRNPYVEDEEEEEDGPPSAKDGETGSPPERVTREGSDSQVRAYSGVKAEPDNVECIVPFPDGDIEKVITDIKTCPDWFYHADWCWRNHEVASVEDDDHGAGIYQHRGRHEHEIPPCNKPRPCKLSVQRVKNNGNFVPKAKQDNFERLIAGLLKAKTKDPITDCAAQLFDEFPDCYDWLSWWLACDTAAMLFPGSKYNAALEVEEYGVEHFCSGELTLHLLPVLED</sequence>
<proteinExistence type="predicted"/>
<evidence type="ECO:0000313" key="3">
    <source>
        <dbReference type="Proteomes" id="UP000836402"/>
    </source>
</evidence>
<feature type="region of interest" description="Disordered" evidence="1">
    <location>
        <begin position="1"/>
        <end position="80"/>
    </location>
</feature>
<protein>
    <submittedName>
        <fullName evidence="2">Uncharacterized protein</fullName>
    </submittedName>
</protein>